<dbReference type="Pfam" id="PF18129">
    <property type="entry name" value="SH3_12"/>
    <property type="match status" value="1"/>
</dbReference>
<evidence type="ECO:0000256" key="2">
    <source>
        <dbReference type="ARBA" id="ARBA00022801"/>
    </source>
</evidence>
<dbReference type="PANTHER" id="PTHR12341">
    <property type="entry name" value="5'-&gt;3' EXORIBONUCLEASE"/>
    <property type="match status" value="1"/>
</dbReference>
<protein>
    <submittedName>
        <fullName evidence="10">CpCOWP1</fullName>
    </submittedName>
</protein>
<evidence type="ECO:0000259" key="8">
    <source>
        <dbReference type="Pfam" id="PF17846"/>
    </source>
</evidence>
<keyword evidence="6" id="KW-0732">Signal</keyword>
<feature type="region of interest" description="Disordered" evidence="5">
    <location>
        <begin position="1449"/>
        <end position="1469"/>
    </location>
</feature>
<evidence type="ECO:0000256" key="5">
    <source>
        <dbReference type="SAM" id="MobiDB-lite"/>
    </source>
</evidence>
<evidence type="ECO:0000259" key="9">
    <source>
        <dbReference type="Pfam" id="PF18129"/>
    </source>
</evidence>
<comment type="similarity">
    <text evidence="4">Belongs to the 5'-3' exonuclease family.</text>
</comment>
<dbReference type="Pfam" id="PF03159">
    <property type="entry name" value="XRN_N"/>
    <property type="match status" value="1"/>
</dbReference>
<evidence type="ECO:0000313" key="10">
    <source>
        <dbReference type="EMBL" id="KAJ1611503.1"/>
    </source>
</evidence>
<dbReference type="InterPro" id="IPR047008">
    <property type="entry name" value="XRN1_SH3_sf"/>
</dbReference>
<dbReference type="InterPro" id="IPR027073">
    <property type="entry name" value="5_3_exoribonuclease"/>
</dbReference>
<feature type="domain" description="Xrn1 helical" evidence="8">
    <location>
        <begin position="1905"/>
        <end position="1996"/>
    </location>
</feature>
<feature type="chain" id="PRO_5045986107" evidence="6">
    <location>
        <begin position="16"/>
        <end position="3172"/>
    </location>
</feature>
<keyword evidence="11" id="KW-1185">Reference proteome</keyword>
<dbReference type="Pfam" id="PF17846">
    <property type="entry name" value="XRN_M"/>
    <property type="match status" value="3"/>
</dbReference>
<comment type="caution">
    <text evidence="10">The sequence shown here is derived from an EMBL/GenBank/DDBJ whole genome shotgun (WGS) entry which is preliminary data.</text>
</comment>
<feature type="domain" description="Xrn1 N-terminal" evidence="7">
    <location>
        <begin position="1607"/>
        <end position="1835"/>
    </location>
</feature>
<evidence type="ECO:0000259" key="7">
    <source>
        <dbReference type="Pfam" id="PF03159"/>
    </source>
</evidence>
<dbReference type="Gene3D" id="1.25.40.1050">
    <property type="match status" value="1"/>
</dbReference>
<evidence type="ECO:0000256" key="3">
    <source>
        <dbReference type="ARBA" id="ARBA00022839"/>
    </source>
</evidence>
<accession>A0ABQ8P7W6</accession>
<evidence type="ECO:0000256" key="4">
    <source>
        <dbReference type="ARBA" id="ARBA00038299"/>
    </source>
</evidence>
<organism evidence="10 11">
    <name type="scientific">Cryptosporidium canis</name>
    <dbReference type="NCBI Taxonomy" id="195482"/>
    <lineage>
        <taxon>Eukaryota</taxon>
        <taxon>Sar</taxon>
        <taxon>Alveolata</taxon>
        <taxon>Apicomplexa</taxon>
        <taxon>Conoidasida</taxon>
        <taxon>Coccidia</taxon>
        <taxon>Eucoccidiorida</taxon>
        <taxon>Eimeriorina</taxon>
        <taxon>Cryptosporidiidae</taxon>
        <taxon>Cryptosporidium</taxon>
    </lineage>
</organism>
<reference evidence="10" key="1">
    <citation type="submission" date="2022-10" db="EMBL/GenBank/DDBJ databases">
        <title>Adaptive evolution leads to modifications in subtelomeric GC content in a zoonotic Cryptosporidium species.</title>
        <authorList>
            <person name="Li J."/>
            <person name="Feng Y."/>
            <person name="Xiao L."/>
        </authorList>
    </citation>
    <scope>NUCLEOTIDE SEQUENCE</scope>
    <source>
        <strain evidence="10">25894</strain>
    </source>
</reference>
<keyword evidence="3" id="KW-0269">Exonuclease</keyword>
<feature type="domain" description="Xrn1 helical" evidence="8">
    <location>
        <begin position="2164"/>
        <end position="2255"/>
    </location>
</feature>
<keyword evidence="1" id="KW-0540">Nuclease</keyword>
<feature type="compositionally biased region" description="Basic residues" evidence="5">
    <location>
        <begin position="1456"/>
        <end position="1469"/>
    </location>
</feature>
<dbReference type="PANTHER" id="PTHR12341:SF7">
    <property type="entry name" value="5'-3' EXORIBONUCLEASE 1"/>
    <property type="match status" value="1"/>
</dbReference>
<feature type="signal peptide" evidence="6">
    <location>
        <begin position="1"/>
        <end position="15"/>
    </location>
</feature>
<dbReference type="Gene3D" id="2.30.30.750">
    <property type="match status" value="1"/>
</dbReference>
<keyword evidence="2" id="KW-0378">Hydrolase</keyword>
<dbReference type="InterPro" id="IPR041385">
    <property type="entry name" value="SH3_12"/>
</dbReference>
<dbReference type="Gene3D" id="3.40.50.12390">
    <property type="match status" value="1"/>
</dbReference>
<proteinExistence type="inferred from homology"/>
<evidence type="ECO:0000313" key="11">
    <source>
        <dbReference type="Proteomes" id="UP001071777"/>
    </source>
</evidence>
<dbReference type="InterPro" id="IPR041412">
    <property type="entry name" value="Xrn1_helical"/>
</dbReference>
<dbReference type="InterPro" id="IPR004859">
    <property type="entry name" value="Xrn1_N"/>
</dbReference>
<evidence type="ECO:0000256" key="1">
    <source>
        <dbReference type="ARBA" id="ARBA00022722"/>
    </source>
</evidence>
<dbReference type="Proteomes" id="UP001071777">
    <property type="component" value="Unassembled WGS sequence"/>
</dbReference>
<name>A0ABQ8P7W6_9CRYT</name>
<gene>
    <name evidence="10" type="ORF">OJ252_1533</name>
</gene>
<sequence length="3172" mass="355738">MRYILLLFFIVGAFAAPPNKPKTPGVASPLPHTKGQVPTYVETPLESCPPGYLMENGVCVQRIQVPPMPYCQEPAIYHEGHCLIVTAPLKQCPPGYEISGKQCTATKTASQQPSCPPGTTLHGTECISKHMIDTICPPGFVDNGRDCVAFTMPEKLCPPGFVFSGKQCVQSDTAPPNPECPPGTILENGTCKLIQQIDTVCPSGFVEEGNRCVQYLPANKICPPGFNLSGQQCMAPESTELLSTCPSNSTFENGKCKVIKNIDTVCPPGYTDSGDDCVLYVAPAKECPPNFTLQGLQCIQSSSAPTQPVCPPGTILQDNACISVQAIDAICPPEFLDNGKDCVKYSPVTKECPPGFTLSGNRCVQIINTPMEFECPPGTILKDDQCQFIERVDTICPPGFIDNGEDCVQFSSPEKICPPGFSLSGKQCIKTETAPRLTECPPGTKLEGNNCISYELEDAICPPGYLDNGLDCIQFSQPEKECPVGFVLIGKQCTQTTQTPPQPECPPGTNLVNGQCQKVERINMVCPTGFIDNGANCASFSAPNRECPPGYTLSGSQCEQIKEAPPVSECPPGYTLQGNQCSALKMIDAICPDGFLPNGDDCIQFSPASTICPTGFTLQNQQCIQTTTLPKTPECPPGSALDGDSCTRLVPGALQYICPVGTREGDVCVERSISSPVLECPPGYSLETGKQCVRKSQYDCSMTTYVTECKTPDVKALRRLVGTKETSSAYETLEIQHSVHHHPSHSHGHAHSQVIPIQAPNIHTQHHKEAPRPICEDVPKITPKTCTKADSVPAVPICENNAELIGKECVLTNYYPLEAICQDGTRSKECAKFVKTPPNLKCPPGSIDVGSQCQVNKYSSYDLACPPGYALVGDKCATTREKVCPNESCQRIVTAPVSVTCPPGYHQIDEVINASTHSHNRHLAGVHSNSQRGYSYGHKYTSAISQLPQQVPTVAPIQQMKCIHADHAPYNLICPVGSRLVADKCVAYSDKICPNGNCERIYNEPAELVCPPGFSSSKPIQTINNMNVNNPIISIPIKSQPANQIQQLHQAQTIHQSQEIITAYPNTIHQSSSFYPGHHHHHHHHHRNLASPECIKTISIPYILKCESPFILDGDKCVEKTDKICLKGDCKKQVVVPPTLSCPQGYRNSNGIQTAISGKHTTSHNFSTLSTECVRNIFEEYSLVCSSGFVLLGDRCALFTNKICPNGNCERLISKPANMVCPPGYTRPQSSHHNPDNLAHGHGNNLLKECTKQIYTPYDLSCPDSYSIIGDKCAIHTVKVCPDGNCEQLIRSPPTMECPPGYYRPPAGVAIRAHGHKASGAAQCMRNIYEPYALQCPDGFRLLGDMCQQSAKKVCPNNNCERISYVPPILSCPPNFERSGQRCIANEYADYELACPPGLIVISDKCAKYTDKVCPNGDCERVKTFPPELVCPPGYTMEAGVTEGYRRSLGTSSNYPHHHNSGHHHSLGHHNHQTIIPEISVVRTTVCSREVFAPYSLSCTPESQLLGDRCARFAPKVCPSGGCEKIESTPVVSSCPSGYVTDQDGTCYIVEYAPFSLACNEPYTLFDNKECVLVTKPDSRCPDNTEKTSTGCIKKVITTPIVSYETTFYRWISERYPQINEEITDGFVPQFDNLYLDVNGIAHNSVNSIEMRTPNRGVNLSERGSPEIWAAVFRYINKLVYIARPKKLLYIAVDGVAPRAKMNQQRSRRFRSARDSEFLKTMEIQNSIDTTNNNIFDSNCITPGTTFMYELKRQLEFFVNYQLNNDPLWKDLEVILSGADVPGEGEHKIMDYIRCIKSQKDYNNNTRHCLYGLDADLIMLSLASHEPHFSLLREEIKFSGQKNADNRKVYTSDKFQFLHISILREYIVHDLSPVNLNKEELNSCFEYVGINTNLELKQIWNNITIDNERLIDDFIILGFIVGNDFLPHIPFHTVDQGLSMIIRSYKRYLTHFYISELKTSPWLLEDCGRINYINLLRFLIWHVLSEKEEANKRISNPEYWKKSIPDRSKNNSDSIGVPRFMKSNSTNIDKYRAKWQETKPDDFDIMRWRYYFVKMAINIDKFLSKRPDFPDQDLGSNSCSGNLTTNSIEDIVFCYLEGLQWVSYYYFRGVPSWRWYYPYRYAPFACDIAIILGYWLQHKNISTLNKDDIIKSNSSKLMYIPSMYSDEINLYGIAFRFIKGSPLQPFEQLMGVLPSNSKELLPKPFWKLFTNKNSPLLSFYPKHFEVDMEGVRVPWGGITLIPFIDESLLLSSITYVLSNEGFYDNDFSNFKIDSGIKADLESRYTFFLNKDELFELINCTMDSKSSAVNDSSFLSVDDKKRNQEGRPYIFYFNNFSIPTPKKESTLALYLPSIIDSKVVSETFFHPVFPDGMSTFPNFVLDKTIIPLYGFPNFCRIPFKTYYNSGINVFGGDSNNESIFCLISSSHVNHDFLSKLLTPSICTKGQRVRIVVDYPKMKVAELVSIKTFKYIVRPNLLTKPMIELNNNPNEFIRLLYNEHSFLKKRGITLSPSNYINIDEALLSISKPIKSDNMIHSKDFYDTEMDLTDPINCLVEARISDNSHISEDGEVEFNFSKTSRHYLLPLVLLYSDIKAKEKIFDQLHQSQLGNIFLCVNKQNPYYGCIGTIIDETQGLAALQIPRDKSKAEQLQRRALEYALEDLLSLQWFSIGDVSKIVHKPLLNCLLTKCGLDDAISMKYMDNLMLFLHKLIIGPIKVKCNDNTLHDISMNLFKIESKQNDTFCLPLYSKLVNNHSFITSSNTTVGIGTPIVSNETVKSLIEYFELFPDFVLAIFKSLPIINQKGLVEPRSSDYVKDESFKNHSNYSYANEIEYQVYNLKKIHVKDIFSDSNDSKNQDFKFGLMLKILRDKLYRNLPFLSSRTNSVTMLPSTISRLEKLILHSQVEHTNEYLDLSELLCTDYYRTGSSFNSGMSKIVSRFGLPLGSRVIYINSNDGKLPFGTIGTVVSVHFGVRVGKDPYPSTVFDILLDETQINANNLNGLCSKLRGICIRSSECIPLLPFIQNIKNDDHIKIIKDQLELFDKKTEKIRKKSGECDNYWLNNRNNDFNVIKKNKLAINNKNHIKKDGHKVDLRNITNVTEFRSNYSSTDHHIATNLKALLSIECSHKDKYRLNNSELHSMESNIQRKNVPKESECEENTIHSIESKLKKILKIT</sequence>
<feature type="domain" description="Xrn1 helical" evidence="8">
    <location>
        <begin position="2086"/>
        <end position="2135"/>
    </location>
</feature>
<dbReference type="EMBL" id="JAPCXB010000058">
    <property type="protein sequence ID" value="KAJ1611503.1"/>
    <property type="molecule type" value="Genomic_DNA"/>
</dbReference>
<evidence type="ECO:0000256" key="6">
    <source>
        <dbReference type="SAM" id="SignalP"/>
    </source>
</evidence>
<feature type="domain" description="5'-3' exoribonuclease 1 SH3-like" evidence="9">
    <location>
        <begin position="2941"/>
        <end position="3014"/>
    </location>
</feature>
<dbReference type="CDD" id="cd18673">
    <property type="entry name" value="PIN_XRN1-2-like"/>
    <property type="match status" value="1"/>
</dbReference>